<feature type="region of interest" description="Disordered" evidence="1">
    <location>
        <begin position="388"/>
        <end position="440"/>
    </location>
</feature>
<accession>A0A444UPS1</accession>
<sequence length="2622" mass="283945">MGNESSSVENRETPSPVSHPSADSGQSPSLTPPLEGKGSEETPPAAGKQSPQAGEQETRHPQEEQDTSNRSASAQDTFPEGKAQAEHCSTETTETESTIMDKTGLLSPHSFASENPFPPSLLAANELQECEAQVEFPLLLAAPDPTVASETDKCLLVPLPEDSDEKNPVGMRDVENGGSVFTQNTASEAVNNEEFTFSSFREYLTGGESMPVEKEINREDPADGITGSGLIDSGFAQVNPPAAESFGSCGQLSRQGEPNICSSLQSVECGDHLTAPEMLLGPELAMLGHREQGSMHKGTDGSVILIVGDETRNSNYLATGGAENDKYVSVASAEGLVNESQVRDRLSNVAVTGDKLKSDLLKSNLLEEVAEDKVSTILLSVATPEKDGESLSMLAWESERRDSAETKTEEKTSEDTKHSPGEKEKDITPLELRSSSEPAAQGQLGILESELPETINTDNKTSLQKDIFPESTSCQETVEYMSSSLKFHKEGDVSKELVQPLSSCIKHPEVSQIEKQGISGAGCVVHQEEETNVGDLTSGDHEKALRENTDHSVDFTHESDNVSPRGNTDLWKYPSKDYHTVLNISSKGRASFQDSADDLNPQSTAEPAVSSQLFNDSAQPLGSYPEISSDPKKEEISQSNKEETKPLNREKTGEQLASSVGLQEDILCLLGPDSAIHVESNLSKNGNDTETVCKSSKNKPTETRENSNNLGNAACVEVLESTPLLQCQALQQENSFPNTETEPREEPSCKLETEKEDRTVSSKSELTSLSYFGLACTSDPLDDPGKESYRVLNIFSEGRAQDSGDGSQSTTQLVHFNLLELSYGNKGTCNSEENAHKELINQTEPNAVAENVECQLAAEFPCTAAVGTEASDLHSNIPICENLRENAALNSQDRALGRDSGSETLECEHISERNMQGLVSYWGSETLQLESGQVETGESQQQGDNTQAEYMKPDSVSVAAASVLPLATTPVIKEQCGLITDNEPEYTNNKDLESAVEGSLQSSITESAKSPVVFHSSLTSSCLADPAQNSLYPKREPNYNNPELDAIKKDVPDSIAIKGKDFEICESNDQESCGKDTRAEKDNERPKNSDLLLAVQKDALSLEELKQMILDKDLCKVNQNSQGRSISGSVAFPNPDVTTNQTILSSESLLQMKSDCLTAGVHAVEVAENICRDYQKTELTQNDELQESLTALCNNAVKLNERVINICGGELNETKSMIVHAATHEHTELMTGNLLGMSHDNGHHETEENVHELMSSSTDTELTVPYLSAAQPPNLSTDDKQLSETLDSTRDTFRIELPQQHLNGKSQHNDTEKALSSDAASRSQSMPYPIISNKPLELASHTGCHTLSACEDYTIASENRKDHIIGTTSCLILPDNTYGVKSLLQMSSLLGLLNTKHPDSEDMPGTVCEATAPVCKDSSGNNDSAQGNPPEAGPCPAISAGVPKLEKNASDSEGLHQEEKCEWIPAIEEKQVQSTSELLAVSHALAPDVPSDTLQSITRLCELTAIRTTDESVQPFRVSIPKVGDGILEDNVPANTAVSSQLINGSAQHHRSKPEISSCFEKEEMSQSNNEETKPIDSEKTPKHLASSVGLQEDHLYSLGPDTTIHVESNLSEKGNDAETVCRNSKNETRVNSNNLGNTACVEVSECASPLQNQALRQENSFPNTETEPREEPACKSETEKDDRPFPSESELTSLSDLGLACPDLCERAVPGDRSGFSKPGHICANEQPLAVCADIAKEGDCVLESRPYFVARETISDSQLLAETSEPRESPLELSYDTKDKETCQKTCEPSKLEIICADSLSQIQWGISPPEISGGLQAVQDSSEAFQQQGNLLELRYDDLGRNTWLGEANEPMSSSPQTDSMNLGTPQIQCGLSNAEDKETLSLSSSCEKQHDSGSELANSAHPCPAPVCDNEEPSPPAEAIKHVSVLDEPDHLTDLMVPSGLELVCLKGIELKHCGKNVNNLASELHTPESIMLGQGSRDVPNTEEYLVSTADNKQPDSSATEQVTDRLDNTGNLQGGTLEVTWGPITQTEDAESLKPYINHVGSQHENSMKVDVSNYSDAAKAWENKPDVEERLQLIPKANKLVYFSEPLDASSALRRDEKQPGEPECLQGNEHLAQACEEGHGEVGESILPNSENRGGSELGDSLNSQPVTAQRMPQESLSEFSWHTGVGIECVKSNSILPDSSQVVSCLPEKEATISPYNSEQDVPIMEITDVLKIVNDSKELHDQTQAGENINLHHDSQQVTATKLESNLIKDVVYSQIDTGFKLDPAVPTAALSINVSSSEGEQSITTENVPNLQTNIPETIATSITKDTVPSEAADPQETVLGLIIRKQEELILEHDTACEGDPIISKQEELILEHETACEGDPIISKQEELILEHETACEGDPIISKQVEPILEHETACEGDPIISKQEELILEHETACEGNLESIPKSADFPNKADTMEADEPLLNEAQCKAKLPPIPPIPPAAEVCFSAESESSALGSLESRKGQEADAEASGSDKGMEREQNCIDAILTTECEESVNPVAVPPVAVPSLAAWEDYKEETLPIEQAWPDTLPSIFIQTFTMASSEWCVNQWCCKPGRLGLYGAALEYKSCDCDETRNGPTYSGVACRWSG</sequence>
<feature type="region of interest" description="Disordered" evidence="1">
    <location>
        <begin position="1657"/>
        <end position="1690"/>
    </location>
</feature>
<feature type="region of interest" description="Disordered" evidence="1">
    <location>
        <begin position="2489"/>
        <end position="2510"/>
    </location>
</feature>
<feature type="region of interest" description="Disordered" evidence="1">
    <location>
        <begin position="550"/>
        <end position="572"/>
    </location>
</feature>
<feature type="compositionally biased region" description="Polar residues" evidence="1">
    <location>
        <begin position="1657"/>
        <end position="1666"/>
    </location>
</feature>
<feature type="region of interest" description="Disordered" evidence="1">
    <location>
        <begin position="1299"/>
        <end position="1326"/>
    </location>
</feature>
<feature type="compositionally biased region" description="Basic and acidic residues" evidence="1">
    <location>
        <begin position="550"/>
        <end position="560"/>
    </location>
</feature>
<feature type="compositionally biased region" description="Polar residues" evidence="1">
    <location>
        <begin position="592"/>
        <end position="620"/>
    </location>
</feature>
<feature type="compositionally biased region" description="Polar residues" evidence="1">
    <location>
        <begin position="1"/>
        <end position="29"/>
    </location>
</feature>
<feature type="region of interest" description="Disordered" evidence="1">
    <location>
        <begin position="2125"/>
        <end position="2154"/>
    </location>
</feature>
<evidence type="ECO:0000313" key="2">
    <source>
        <dbReference type="EMBL" id="RXM37178.1"/>
    </source>
</evidence>
<feature type="compositionally biased region" description="Basic and acidic residues" evidence="1">
    <location>
        <begin position="397"/>
        <end position="428"/>
    </location>
</feature>
<feature type="region of interest" description="Disordered" evidence="1">
    <location>
        <begin position="592"/>
        <end position="656"/>
    </location>
</feature>
<feature type="region of interest" description="Disordered" evidence="1">
    <location>
        <begin position="733"/>
        <end position="762"/>
    </location>
</feature>
<evidence type="ECO:0000256" key="1">
    <source>
        <dbReference type="SAM" id="MobiDB-lite"/>
    </source>
</evidence>
<feature type="region of interest" description="Disordered" evidence="1">
    <location>
        <begin position="1884"/>
        <end position="1918"/>
    </location>
</feature>
<feature type="compositionally biased region" description="Basic and acidic residues" evidence="1">
    <location>
        <begin position="1560"/>
        <end position="1582"/>
    </location>
</feature>
<feature type="compositionally biased region" description="Basic and acidic residues" evidence="1">
    <location>
        <begin position="629"/>
        <end position="653"/>
    </location>
</feature>
<feature type="compositionally biased region" description="Polar residues" evidence="1">
    <location>
        <begin position="680"/>
        <end position="695"/>
    </location>
</feature>
<keyword evidence="3" id="KW-1185">Reference proteome</keyword>
<proteinExistence type="predicted"/>
<gene>
    <name evidence="2" type="ORF">EOD39_11122</name>
</gene>
<feature type="region of interest" description="Disordered" evidence="1">
    <location>
        <begin position="1"/>
        <end position="99"/>
    </location>
</feature>
<feature type="compositionally biased region" description="Basic and acidic residues" evidence="1">
    <location>
        <begin position="1667"/>
        <end position="1686"/>
    </location>
</feature>
<dbReference type="Proteomes" id="UP000289886">
    <property type="component" value="Unassembled WGS sequence"/>
</dbReference>
<comment type="caution">
    <text evidence="2">The sequence shown here is derived from an EMBL/GenBank/DDBJ whole genome shotgun (WGS) entry which is preliminary data.</text>
</comment>
<organism evidence="2 3">
    <name type="scientific">Acipenser ruthenus</name>
    <name type="common">Sterlet sturgeon</name>
    <dbReference type="NCBI Taxonomy" id="7906"/>
    <lineage>
        <taxon>Eukaryota</taxon>
        <taxon>Metazoa</taxon>
        <taxon>Chordata</taxon>
        <taxon>Craniata</taxon>
        <taxon>Vertebrata</taxon>
        <taxon>Euteleostomi</taxon>
        <taxon>Actinopterygii</taxon>
        <taxon>Chondrostei</taxon>
        <taxon>Acipenseriformes</taxon>
        <taxon>Acipenseridae</taxon>
        <taxon>Acipenser</taxon>
    </lineage>
</organism>
<name>A0A444UPS1_ACIRT</name>
<feature type="compositionally biased region" description="Polar residues" evidence="1">
    <location>
        <begin position="1996"/>
        <end position="2007"/>
    </location>
</feature>
<dbReference type="EMBL" id="SCEB01214094">
    <property type="protein sequence ID" value="RXM37178.1"/>
    <property type="molecule type" value="Genomic_DNA"/>
</dbReference>
<protein>
    <submittedName>
        <fullName evidence="2">Uncharacterized protein</fullName>
    </submittedName>
</protein>
<feature type="compositionally biased region" description="Basic and acidic residues" evidence="1">
    <location>
        <begin position="741"/>
        <end position="760"/>
    </location>
</feature>
<evidence type="ECO:0000313" key="3">
    <source>
        <dbReference type="Proteomes" id="UP000289886"/>
    </source>
</evidence>
<feature type="region of interest" description="Disordered" evidence="1">
    <location>
        <begin position="1560"/>
        <end position="1589"/>
    </location>
</feature>
<reference evidence="2 3" key="1">
    <citation type="submission" date="2019-01" db="EMBL/GenBank/DDBJ databases">
        <title>Draft Genome and Complete Hox-Cluster Characterization of the Sterlet Sturgeon (Acipenser ruthenus).</title>
        <authorList>
            <person name="Wei Q."/>
        </authorList>
    </citation>
    <scope>NUCLEOTIDE SEQUENCE [LARGE SCALE GENOMIC DNA]</scope>
    <source>
        <strain evidence="2">WHYD16114868_AA</strain>
        <tissue evidence="2">Blood</tissue>
    </source>
</reference>
<feature type="region of interest" description="Disordered" evidence="1">
    <location>
        <begin position="680"/>
        <end position="708"/>
    </location>
</feature>
<feature type="region of interest" description="Disordered" evidence="1">
    <location>
        <begin position="1996"/>
        <end position="2020"/>
    </location>
</feature>